<evidence type="ECO:0000313" key="3">
    <source>
        <dbReference type="Proteomes" id="UP000288024"/>
    </source>
</evidence>
<evidence type="ECO:0000259" key="1">
    <source>
        <dbReference type="Pfam" id="PF08241"/>
    </source>
</evidence>
<gene>
    <name evidence="2" type="ORF">EM808_00635</name>
</gene>
<dbReference type="InterPro" id="IPR013216">
    <property type="entry name" value="Methyltransf_11"/>
</dbReference>
<proteinExistence type="predicted"/>
<protein>
    <submittedName>
        <fullName evidence="2">Class I SAM-dependent methyltransferase</fullName>
    </submittedName>
</protein>
<reference evidence="2 3" key="1">
    <citation type="submission" date="2019-01" db="EMBL/GenBank/DDBJ databases">
        <title>Bacillus sp. M5HDSG1-1, whole genome shotgun sequence.</title>
        <authorList>
            <person name="Tuo L."/>
        </authorList>
    </citation>
    <scope>NUCLEOTIDE SEQUENCE [LARGE SCALE GENOMIC DNA]</scope>
    <source>
        <strain evidence="2 3">M5HDSG1-1</strain>
    </source>
</reference>
<feature type="domain" description="Methyltransferase type 11" evidence="1">
    <location>
        <begin position="41"/>
        <end position="130"/>
    </location>
</feature>
<dbReference type="InterPro" id="IPR029063">
    <property type="entry name" value="SAM-dependent_MTases_sf"/>
</dbReference>
<dbReference type="Proteomes" id="UP000288024">
    <property type="component" value="Unassembled WGS sequence"/>
</dbReference>
<keyword evidence="2" id="KW-0489">Methyltransferase</keyword>
<evidence type="ECO:0000313" key="2">
    <source>
        <dbReference type="EMBL" id="RVT67018.1"/>
    </source>
</evidence>
<dbReference type="Gene3D" id="3.40.50.150">
    <property type="entry name" value="Vaccinia Virus protein VP39"/>
    <property type="match status" value="1"/>
</dbReference>
<dbReference type="SUPFAM" id="SSF53335">
    <property type="entry name" value="S-adenosyl-L-methionine-dependent methyltransferases"/>
    <property type="match status" value="1"/>
</dbReference>
<sequence length="256" mass="28662">MKTFKQDPWNASLYDGKHSFVSNFGEGLVSLLSPSPGEKILDLGCGTGDLANSLAKYDCEVIGIDNSPNMIALAQKKYPHIPFFVEDATALPYESRFTAVFSNAALHWIKSPKQALASIYSSLQQGGRFVAEFGGKGNVQIITDAIIEEFAEQGISFNWANFPWYFPSIAEYTQLMEEAGFRVVFAQHYDRPTSLDGENGLNNWIEMFGDSFFKGVSESKKEMLIRNVADKLHADVFKDGSWLIDYKRLRVIGIKE</sequence>
<keyword evidence="2" id="KW-0808">Transferase</keyword>
<dbReference type="RefSeq" id="WP_127734427.1">
    <property type="nucleotide sequence ID" value="NZ_RZTZ01000001.1"/>
</dbReference>
<comment type="caution">
    <text evidence="2">The sequence shown here is derived from an EMBL/GenBank/DDBJ whole genome shotgun (WGS) entry which is preliminary data.</text>
</comment>
<accession>A0A3S2W6C7</accession>
<keyword evidence="3" id="KW-1185">Reference proteome</keyword>
<organism evidence="2 3">
    <name type="scientific">Niallia taxi</name>
    <dbReference type="NCBI Taxonomy" id="2499688"/>
    <lineage>
        <taxon>Bacteria</taxon>
        <taxon>Bacillati</taxon>
        <taxon>Bacillota</taxon>
        <taxon>Bacilli</taxon>
        <taxon>Bacillales</taxon>
        <taxon>Bacillaceae</taxon>
        <taxon>Niallia</taxon>
    </lineage>
</organism>
<dbReference type="Pfam" id="PF08241">
    <property type="entry name" value="Methyltransf_11"/>
    <property type="match status" value="1"/>
</dbReference>
<dbReference type="GO" id="GO:0008757">
    <property type="term" value="F:S-adenosylmethionine-dependent methyltransferase activity"/>
    <property type="evidence" value="ECO:0007669"/>
    <property type="project" value="InterPro"/>
</dbReference>
<dbReference type="GO" id="GO:0032259">
    <property type="term" value="P:methylation"/>
    <property type="evidence" value="ECO:0007669"/>
    <property type="project" value="UniProtKB-KW"/>
</dbReference>
<dbReference type="PANTHER" id="PTHR43861">
    <property type="entry name" value="TRANS-ACONITATE 2-METHYLTRANSFERASE-RELATED"/>
    <property type="match status" value="1"/>
</dbReference>
<dbReference type="CDD" id="cd02440">
    <property type="entry name" value="AdoMet_MTases"/>
    <property type="match status" value="1"/>
</dbReference>
<dbReference type="PANTHER" id="PTHR43861:SF1">
    <property type="entry name" value="TRANS-ACONITATE 2-METHYLTRANSFERASE"/>
    <property type="match status" value="1"/>
</dbReference>
<dbReference type="AlphaFoldDB" id="A0A3S2W6C7"/>
<dbReference type="EMBL" id="RZTZ01000001">
    <property type="protein sequence ID" value="RVT67018.1"/>
    <property type="molecule type" value="Genomic_DNA"/>
</dbReference>
<name>A0A3S2W6C7_9BACI</name>